<comment type="caution">
    <text evidence="4">The sequence shown here is derived from an EMBL/GenBank/DDBJ whole genome shotgun (WGS) entry which is preliminary data.</text>
</comment>
<dbReference type="GO" id="GO:0003677">
    <property type="term" value="F:DNA binding"/>
    <property type="evidence" value="ECO:0007669"/>
    <property type="project" value="UniProtKB-KW"/>
</dbReference>
<organism evidence="4 5">
    <name type="scientific">Candidatus Scatomorpha pullistercoris</name>
    <dbReference type="NCBI Taxonomy" id="2840929"/>
    <lineage>
        <taxon>Bacteria</taxon>
        <taxon>Bacillati</taxon>
        <taxon>Bacillota</taxon>
        <taxon>Clostridia</taxon>
        <taxon>Eubacteriales</taxon>
        <taxon>Candidatus Scatomorpha</taxon>
    </lineage>
</organism>
<dbReference type="SUPFAM" id="SSF47413">
    <property type="entry name" value="lambda repressor-like DNA-binding domains"/>
    <property type="match status" value="1"/>
</dbReference>
<feature type="transmembrane region" description="Helical" evidence="2">
    <location>
        <begin position="156"/>
        <end position="177"/>
    </location>
</feature>
<reference evidence="4" key="1">
    <citation type="submission" date="2020-10" db="EMBL/GenBank/DDBJ databases">
        <authorList>
            <person name="Gilroy R."/>
        </authorList>
    </citation>
    <scope>NUCLEOTIDE SEQUENCE</scope>
    <source>
        <strain evidence="4">ChiHecec3B27-6122</strain>
    </source>
</reference>
<accession>A0A9D1G3W5</accession>
<feature type="transmembrane region" description="Helical" evidence="2">
    <location>
        <begin position="82"/>
        <end position="105"/>
    </location>
</feature>
<proteinExistence type="predicted"/>
<dbReference type="PANTHER" id="PTHR46558">
    <property type="entry name" value="TRACRIPTIONAL REGULATORY PROTEIN-RELATED-RELATED"/>
    <property type="match status" value="1"/>
</dbReference>
<feature type="transmembrane region" description="Helical" evidence="2">
    <location>
        <begin position="189"/>
        <end position="208"/>
    </location>
</feature>
<dbReference type="PROSITE" id="PS50943">
    <property type="entry name" value="HTH_CROC1"/>
    <property type="match status" value="1"/>
</dbReference>
<dbReference type="InterPro" id="IPR001387">
    <property type="entry name" value="Cro/C1-type_HTH"/>
</dbReference>
<dbReference type="PANTHER" id="PTHR46558:SF4">
    <property type="entry name" value="DNA-BIDING PHAGE PROTEIN"/>
    <property type="match status" value="1"/>
</dbReference>
<name>A0A9D1G3W5_9FIRM</name>
<evidence type="ECO:0000256" key="1">
    <source>
        <dbReference type="ARBA" id="ARBA00023125"/>
    </source>
</evidence>
<dbReference type="InterPro" id="IPR010982">
    <property type="entry name" value="Lambda_DNA-bd_dom_sf"/>
</dbReference>
<reference evidence="4" key="2">
    <citation type="journal article" date="2021" name="PeerJ">
        <title>Extensive microbial diversity within the chicken gut microbiome revealed by metagenomics and culture.</title>
        <authorList>
            <person name="Gilroy R."/>
            <person name="Ravi A."/>
            <person name="Getino M."/>
            <person name="Pursley I."/>
            <person name="Horton D.L."/>
            <person name="Alikhan N.F."/>
            <person name="Baker D."/>
            <person name="Gharbi K."/>
            <person name="Hall N."/>
            <person name="Watson M."/>
            <person name="Adriaenssens E.M."/>
            <person name="Foster-Nyarko E."/>
            <person name="Jarju S."/>
            <person name="Secka A."/>
            <person name="Antonio M."/>
            <person name="Oren A."/>
            <person name="Chaudhuri R.R."/>
            <person name="La Ragione R."/>
            <person name="Hildebrand F."/>
            <person name="Pallen M.J."/>
        </authorList>
    </citation>
    <scope>NUCLEOTIDE SEQUENCE</scope>
    <source>
        <strain evidence="4">ChiHecec3B27-6122</strain>
    </source>
</reference>
<dbReference type="CDD" id="cd00093">
    <property type="entry name" value="HTH_XRE"/>
    <property type="match status" value="1"/>
</dbReference>
<gene>
    <name evidence="4" type="ORF">IAD42_03650</name>
</gene>
<evidence type="ECO:0000313" key="5">
    <source>
        <dbReference type="Proteomes" id="UP000886876"/>
    </source>
</evidence>
<dbReference type="SMART" id="SM00530">
    <property type="entry name" value="HTH_XRE"/>
    <property type="match status" value="1"/>
</dbReference>
<sequence length="215" mass="23878">MTFPEKLITLRAGRGWSQEKLAGELGVTRQAVGRWERGECLTDAMGLTRLAQTFDVNPEWLLDESASGAPEPRQARRAKLAWFDYLAFVTTPLMAGVCLYAKLTFADSLSYLIGAPLLWQLEPILIKPLGWLALGWGVAALLAAFGLRPQSRGVRWALIIAGAVLPAILLLTVTNMYWLHWYRTQHTTWVINSPSMLVIGGLLLGMAAKRRDKMS</sequence>
<protein>
    <submittedName>
        <fullName evidence="4">Helix-turn-helix transcriptional regulator</fullName>
    </submittedName>
</protein>
<keyword evidence="1" id="KW-0238">DNA-binding</keyword>
<dbReference type="Proteomes" id="UP000886876">
    <property type="component" value="Unassembled WGS sequence"/>
</dbReference>
<keyword evidence="2" id="KW-1133">Transmembrane helix</keyword>
<evidence type="ECO:0000313" key="4">
    <source>
        <dbReference type="EMBL" id="HIS97052.1"/>
    </source>
</evidence>
<keyword evidence="2" id="KW-0472">Membrane</keyword>
<dbReference type="Gene3D" id="1.10.260.40">
    <property type="entry name" value="lambda repressor-like DNA-binding domains"/>
    <property type="match status" value="1"/>
</dbReference>
<dbReference type="EMBL" id="DVJS01000085">
    <property type="protein sequence ID" value="HIS97052.1"/>
    <property type="molecule type" value="Genomic_DNA"/>
</dbReference>
<feature type="transmembrane region" description="Helical" evidence="2">
    <location>
        <begin position="125"/>
        <end position="144"/>
    </location>
</feature>
<dbReference type="AlphaFoldDB" id="A0A9D1G3W5"/>
<keyword evidence="2" id="KW-0812">Transmembrane</keyword>
<dbReference type="Pfam" id="PF01381">
    <property type="entry name" value="HTH_3"/>
    <property type="match status" value="1"/>
</dbReference>
<feature type="domain" description="HTH cro/C1-type" evidence="3">
    <location>
        <begin position="7"/>
        <end position="61"/>
    </location>
</feature>
<evidence type="ECO:0000259" key="3">
    <source>
        <dbReference type="PROSITE" id="PS50943"/>
    </source>
</evidence>
<evidence type="ECO:0000256" key="2">
    <source>
        <dbReference type="SAM" id="Phobius"/>
    </source>
</evidence>